<gene>
    <name evidence="7" type="ORF">DO83_02125</name>
    <name evidence="9" type="ORF">ERS852520_02402</name>
    <name evidence="8" type="ORF">ERS852571_01593</name>
</gene>
<dbReference type="Pfam" id="PF03631">
    <property type="entry name" value="Virul_fac_BrkB"/>
    <property type="match status" value="1"/>
</dbReference>
<feature type="transmembrane region" description="Helical" evidence="6">
    <location>
        <begin position="169"/>
        <end position="193"/>
    </location>
</feature>
<name>A0A173SZZ9_ANAHA</name>
<feature type="transmembrane region" description="Helical" evidence="6">
    <location>
        <begin position="123"/>
        <end position="149"/>
    </location>
</feature>
<dbReference type="NCBIfam" id="TIGR00765">
    <property type="entry name" value="yihY_not_rbn"/>
    <property type="match status" value="1"/>
</dbReference>
<dbReference type="GO" id="GO:0005886">
    <property type="term" value="C:plasma membrane"/>
    <property type="evidence" value="ECO:0007669"/>
    <property type="project" value="UniProtKB-SubCell"/>
</dbReference>
<keyword evidence="5 6" id="KW-0472">Membrane</keyword>
<evidence type="ECO:0000313" key="8">
    <source>
        <dbReference type="EMBL" id="CUM95155.1"/>
    </source>
</evidence>
<evidence type="ECO:0000256" key="6">
    <source>
        <dbReference type="SAM" id="Phobius"/>
    </source>
</evidence>
<dbReference type="Proteomes" id="UP000095564">
    <property type="component" value="Unassembled WGS sequence"/>
</dbReference>
<evidence type="ECO:0000313" key="7">
    <source>
        <dbReference type="EMBL" id="AQP38532.1"/>
    </source>
</evidence>
<reference evidence="7 12" key="2">
    <citation type="journal article" date="2016" name="Sci. Rep.">
        <title>Accelerated dysbiosis of gut microbiota during aggravation of DSS-induced colitis by a butyrate-producing bacterium.</title>
        <authorList>
            <person name="Zhang Q."/>
            <person name="Wu Y."/>
            <person name="Wang J."/>
            <person name="Wu G."/>
            <person name="Long W."/>
            <person name="Xue Z."/>
            <person name="Wang L."/>
            <person name="Zhang X."/>
            <person name="Pang X."/>
            <person name="Zhao Y."/>
            <person name="Zhao L."/>
            <person name="Zhang C."/>
        </authorList>
    </citation>
    <scope>NUCLEOTIDE SEQUENCE [LARGE SCALE GENOMIC DNA]</scope>
    <source>
        <strain evidence="7 12">BPB5</strain>
    </source>
</reference>
<dbReference type="Proteomes" id="UP000095553">
    <property type="component" value="Unassembled WGS sequence"/>
</dbReference>
<evidence type="ECO:0000256" key="1">
    <source>
        <dbReference type="ARBA" id="ARBA00004651"/>
    </source>
</evidence>
<evidence type="ECO:0000313" key="10">
    <source>
        <dbReference type="Proteomes" id="UP000095553"/>
    </source>
</evidence>
<dbReference type="OrthoDB" id="9775903at2"/>
<keyword evidence="2" id="KW-1003">Cell membrane</keyword>
<feature type="transmembrane region" description="Helical" evidence="6">
    <location>
        <begin position="87"/>
        <end position="111"/>
    </location>
</feature>
<protein>
    <submittedName>
        <fullName evidence="7 8">Ribonuclease BN</fullName>
    </submittedName>
</protein>
<dbReference type="PANTHER" id="PTHR30213">
    <property type="entry name" value="INNER MEMBRANE PROTEIN YHJD"/>
    <property type="match status" value="1"/>
</dbReference>
<feature type="transmembrane region" description="Helical" evidence="6">
    <location>
        <begin position="20"/>
        <end position="45"/>
    </location>
</feature>
<comment type="subcellular location">
    <subcellularLocation>
        <location evidence="1">Cell membrane</location>
        <topology evidence="1">Multi-pass membrane protein</topology>
    </subcellularLocation>
</comment>
<feature type="transmembrane region" description="Helical" evidence="6">
    <location>
        <begin position="246"/>
        <end position="267"/>
    </location>
</feature>
<evidence type="ECO:0000256" key="5">
    <source>
        <dbReference type="ARBA" id="ARBA00023136"/>
    </source>
</evidence>
<dbReference type="AlphaFoldDB" id="A0A173SZZ9"/>
<reference evidence="10 11" key="1">
    <citation type="submission" date="2015-09" db="EMBL/GenBank/DDBJ databases">
        <authorList>
            <consortium name="Pathogen Informatics"/>
        </authorList>
    </citation>
    <scope>NUCLEOTIDE SEQUENCE [LARGE SCALE GENOMIC DNA]</scope>
    <source>
        <strain evidence="9 11">2789STDY5834908</strain>
        <strain evidence="8 10">2789STDY5834959</strain>
    </source>
</reference>
<evidence type="ECO:0000256" key="3">
    <source>
        <dbReference type="ARBA" id="ARBA00022692"/>
    </source>
</evidence>
<keyword evidence="3 6" id="KW-0812">Transmembrane</keyword>
<accession>A0A173SZZ9</accession>
<feature type="transmembrane region" description="Helical" evidence="6">
    <location>
        <begin position="205"/>
        <end position="226"/>
    </location>
</feature>
<organism evidence="8 10">
    <name type="scientific">Anaerostipes hadrus</name>
    <dbReference type="NCBI Taxonomy" id="649756"/>
    <lineage>
        <taxon>Bacteria</taxon>
        <taxon>Bacillati</taxon>
        <taxon>Bacillota</taxon>
        <taxon>Clostridia</taxon>
        <taxon>Lachnospirales</taxon>
        <taxon>Lachnospiraceae</taxon>
        <taxon>Anaerostipes</taxon>
    </lineage>
</organism>
<dbReference type="EMBL" id="CP012098">
    <property type="protein sequence ID" value="AQP38532.1"/>
    <property type="molecule type" value="Genomic_DNA"/>
</dbReference>
<evidence type="ECO:0000313" key="9">
    <source>
        <dbReference type="EMBL" id="CUP86820.1"/>
    </source>
</evidence>
<dbReference type="PIRSF" id="PIRSF035875">
    <property type="entry name" value="RNase_BN"/>
    <property type="match status" value="1"/>
</dbReference>
<dbReference type="EMBL" id="CZAU01000025">
    <property type="protein sequence ID" value="CUP86820.1"/>
    <property type="molecule type" value="Genomic_DNA"/>
</dbReference>
<evidence type="ECO:0000313" key="12">
    <source>
        <dbReference type="Proteomes" id="UP000188159"/>
    </source>
</evidence>
<keyword evidence="4 6" id="KW-1133">Transmembrane helix</keyword>
<dbReference type="InterPro" id="IPR017039">
    <property type="entry name" value="Virul_fac_BrkB"/>
</dbReference>
<evidence type="ECO:0000256" key="2">
    <source>
        <dbReference type="ARBA" id="ARBA00022475"/>
    </source>
</evidence>
<dbReference type="RefSeq" id="WP_009202791.1">
    <property type="nucleotide sequence ID" value="NZ_BAABXM010000001.1"/>
</dbReference>
<dbReference type="Proteomes" id="UP000188159">
    <property type="component" value="Chromosome"/>
</dbReference>
<dbReference type="PANTHER" id="PTHR30213:SF0">
    <property type="entry name" value="UPF0761 MEMBRANE PROTEIN YIHY"/>
    <property type="match status" value="1"/>
</dbReference>
<proteinExistence type="predicted"/>
<evidence type="ECO:0000256" key="4">
    <source>
        <dbReference type="ARBA" id="ARBA00022989"/>
    </source>
</evidence>
<sequence>MLKLISMIGSVIDKAQKDHVTAFSAQAAFFTILSFFPFMIVLLSLTRYFPITPNDMIELVRTYLPPKYSGMVVPIIRSLNGKLTTTYMSITILTLLWSASKGILSLMTGLNTIHEIPEKRNYFVLRFISSIYIGLFAIAVLFGLILLLFGNSLLIQLYRFEPVLENKHVFFATIRFFLAFFTFMVVFIIMYRFLPSENFKTKQILPGAFFSSAAWFVLSFFFSMYFDNFSFFSTMYGGLTSILLTLFWLYFCMMMLFIGAEINHYFISQSSKKPVKPRNKRPDIPYELK</sequence>
<evidence type="ECO:0000313" key="11">
    <source>
        <dbReference type="Proteomes" id="UP000095564"/>
    </source>
</evidence>
<dbReference type="EMBL" id="CYXY01000008">
    <property type="protein sequence ID" value="CUM95155.1"/>
    <property type="molecule type" value="Genomic_DNA"/>
</dbReference>